<proteinExistence type="predicted"/>
<dbReference type="AlphaFoldDB" id="G7MTT8"/>
<gene>
    <name evidence="1" type="ORF">EGK_16523</name>
</gene>
<evidence type="ECO:0000313" key="1">
    <source>
        <dbReference type="EMBL" id="EHH26522.1"/>
    </source>
</evidence>
<organism evidence="1">
    <name type="scientific">Macaca mulatta</name>
    <name type="common">Rhesus macaque</name>
    <dbReference type="NCBI Taxonomy" id="9544"/>
    <lineage>
        <taxon>Eukaryota</taxon>
        <taxon>Metazoa</taxon>
        <taxon>Chordata</taxon>
        <taxon>Craniata</taxon>
        <taxon>Vertebrata</taxon>
        <taxon>Euteleostomi</taxon>
        <taxon>Mammalia</taxon>
        <taxon>Eutheria</taxon>
        <taxon>Euarchontoglires</taxon>
        <taxon>Primates</taxon>
        <taxon>Haplorrhini</taxon>
        <taxon>Catarrhini</taxon>
        <taxon>Cercopithecidae</taxon>
        <taxon>Cercopithecinae</taxon>
        <taxon>Macaca</taxon>
    </lineage>
</organism>
<accession>G7MTT8</accession>
<dbReference type="EMBL" id="CM001258">
    <property type="protein sequence ID" value="EHH26522.1"/>
    <property type="molecule type" value="Genomic_DNA"/>
</dbReference>
<feature type="non-terminal residue" evidence="1">
    <location>
        <position position="1"/>
    </location>
</feature>
<protein>
    <submittedName>
        <fullName evidence="1">Uncharacterized protein</fullName>
    </submittedName>
</protein>
<sequence length="130" mass="14781">FLSSLNLLMIRTMFRKLISFQPSQLGRTNMHYSKLPHTAVETEFKQNVGPPPKDLTTEVYFPSIKFRSDLPVVFCSQYFKHPICVGEYGPKNGAERQIEEQKILPTTMMFSRLADCALKSTQIPILGVAV</sequence>
<name>G7MTT8_MACMU</name>
<reference evidence="1" key="1">
    <citation type="journal article" date="2011" name="Nat. Biotechnol.">
        <title>Genome sequencing and comparison of two nonhuman primate animal models, the cynomolgus and Chinese rhesus macaques.</title>
        <authorList>
            <person name="Yan G."/>
            <person name="Zhang G."/>
            <person name="Fang X."/>
            <person name="Zhang Y."/>
            <person name="Li C."/>
            <person name="Ling F."/>
            <person name="Cooper D.N."/>
            <person name="Li Q."/>
            <person name="Li Y."/>
            <person name="van Gool A.J."/>
            <person name="Du H."/>
            <person name="Chen J."/>
            <person name="Chen R."/>
            <person name="Zhang P."/>
            <person name="Huang Z."/>
            <person name="Thompson J.R."/>
            <person name="Meng Y."/>
            <person name="Bai Y."/>
            <person name="Wang J."/>
            <person name="Zhuo M."/>
            <person name="Wang T."/>
            <person name="Huang Y."/>
            <person name="Wei L."/>
            <person name="Li J."/>
            <person name="Wang Z."/>
            <person name="Hu H."/>
            <person name="Yang P."/>
            <person name="Le L."/>
            <person name="Stenson P.D."/>
            <person name="Li B."/>
            <person name="Liu X."/>
            <person name="Ball E.V."/>
            <person name="An N."/>
            <person name="Huang Q."/>
            <person name="Zhang Y."/>
            <person name="Fan W."/>
            <person name="Zhang X."/>
            <person name="Li Y."/>
            <person name="Wang W."/>
            <person name="Katze M.G."/>
            <person name="Su B."/>
            <person name="Nielsen R."/>
            <person name="Yang H."/>
            <person name="Wang J."/>
            <person name="Wang X."/>
            <person name="Wang J."/>
        </authorList>
    </citation>
    <scope>NUCLEOTIDE SEQUENCE [LARGE SCALE GENOMIC DNA]</scope>
    <source>
        <strain evidence="1">CR-5</strain>
    </source>
</reference>
<feature type="non-terminal residue" evidence="1">
    <location>
        <position position="130"/>
    </location>
</feature>
<dbReference type="Proteomes" id="UP000013456">
    <property type="component" value="Chromosome 6"/>
</dbReference>